<evidence type="ECO:0000256" key="9">
    <source>
        <dbReference type="SAM" id="MobiDB-lite"/>
    </source>
</evidence>
<evidence type="ECO:0000256" key="3">
    <source>
        <dbReference type="ARBA" id="ARBA00023016"/>
    </source>
</evidence>
<keyword evidence="6" id="KW-0804">Transcription</keyword>
<dbReference type="Pfam" id="PF00847">
    <property type="entry name" value="AP2"/>
    <property type="match status" value="1"/>
</dbReference>
<name>A0ABD3GB09_9MARC</name>
<gene>
    <name evidence="11" type="ORF">R1sor_025725</name>
</gene>
<dbReference type="PANTHER" id="PTHR31241:SF62">
    <property type="entry name" value="DEHYDRATION-RESPONSIVE ELEMENT-BINDING PROTEIN 2D"/>
    <property type="match status" value="1"/>
</dbReference>
<comment type="caution">
    <text evidence="11">The sequence shown here is derived from an EMBL/GenBank/DDBJ whole genome shotgun (WGS) entry which is preliminary data.</text>
</comment>
<evidence type="ECO:0000259" key="10">
    <source>
        <dbReference type="PROSITE" id="PS51032"/>
    </source>
</evidence>
<comment type="subcellular location">
    <subcellularLocation>
        <location evidence="1">Nucleus</location>
    </subcellularLocation>
</comment>
<dbReference type="EMBL" id="JBJQOH010000008">
    <property type="protein sequence ID" value="KAL3675777.1"/>
    <property type="molecule type" value="Genomic_DNA"/>
</dbReference>
<evidence type="ECO:0000313" key="11">
    <source>
        <dbReference type="EMBL" id="KAL3675777.1"/>
    </source>
</evidence>
<proteinExistence type="inferred from homology"/>
<keyword evidence="5" id="KW-0010">Activator</keyword>
<feature type="compositionally biased region" description="Basic and acidic residues" evidence="9">
    <location>
        <begin position="165"/>
        <end position="177"/>
    </location>
</feature>
<dbReference type="GO" id="GO:0005634">
    <property type="term" value="C:nucleus"/>
    <property type="evidence" value="ECO:0007669"/>
    <property type="project" value="UniProtKB-SubCell"/>
</dbReference>
<evidence type="ECO:0000256" key="7">
    <source>
        <dbReference type="ARBA" id="ARBA00023242"/>
    </source>
</evidence>
<keyword evidence="4" id="KW-0238">DNA-binding</keyword>
<dbReference type="Proteomes" id="UP001633002">
    <property type="component" value="Unassembled WGS sequence"/>
</dbReference>
<dbReference type="InterPro" id="IPR016177">
    <property type="entry name" value="DNA-bd_dom_sf"/>
</dbReference>
<accession>A0ABD3GB09</accession>
<sequence>MRRGGGPFNSLCVNKGVRQKKSGKWVAEFRRPGEKTRKWLGTFSSMEEAIKAYNQMSIQISGAPAYSPGYNSSMARPSYWLPSSQHCYSTPSSRVQPSPCACPQMHTGFSTALQLQQPSPVPQAGVILVPENERLFSVPIDWLLSSDFTRHLSQSSAGTTGTKTDFPEKDRASPDRTEVFSADKLTESHGDIKWVLDGRGNHETTLTAENWSEEISMNGRTTWAEGETLTAKEGQISIPRANTPMDEVDQNSTKELNTGDSEDDLSNLWIMEDEKWSSSEIENLFFSVIESPDVTPTTVGAYSNFSNVALKGSTEISTSTNEQMNAAVPTEERSPPVVPDGSVFHEDTPWSGDNELDGTSNFPVDSLLDDLSLTSLIVGKMEEEFTVRNSYR</sequence>
<dbReference type="GO" id="GO:0003677">
    <property type="term" value="F:DNA binding"/>
    <property type="evidence" value="ECO:0007669"/>
    <property type="project" value="UniProtKB-KW"/>
</dbReference>
<evidence type="ECO:0000256" key="5">
    <source>
        <dbReference type="ARBA" id="ARBA00023159"/>
    </source>
</evidence>
<keyword evidence="3" id="KW-0346">Stress response</keyword>
<evidence type="ECO:0000256" key="8">
    <source>
        <dbReference type="ARBA" id="ARBA00024343"/>
    </source>
</evidence>
<keyword evidence="12" id="KW-1185">Reference proteome</keyword>
<organism evidence="11 12">
    <name type="scientific">Riccia sorocarpa</name>
    <dbReference type="NCBI Taxonomy" id="122646"/>
    <lineage>
        <taxon>Eukaryota</taxon>
        <taxon>Viridiplantae</taxon>
        <taxon>Streptophyta</taxon>
        <taxon>Embryophyta</taxon>
        <taxon>Marchantiophyta</taxon>
        <taxon>Marchantiopsida</taxon>
        <taxon>Marchantiidae</taxon>
        <taxon>Marchantiales</taxon>
        <taxon>Ricciaceae</taxon>
        <taxon>Riccia</taxon>
    </lineage>
</organism>
<dbReference type="PANTHER" id="PTHR31241">
    <property type="entry name" value="DEHYDRATION-RESPONSIVE ELEMENT-BINDING PROTEIN 2C"/>
    <property type="match status" value="1"/>
</dbReference>
<feature type="compositionally biased region" description="Polar residues" evidence="9">
    <location>
        <begin position="250"/>
        <end position="259"/>
    </location>
</feature>
<dbReference type="PROSITE" id="PS51032">
    <property type="entry name" value="AP2_ERF"/>
    <property type="match status" value="1"/>
</dbReference>
<dbReference type="SUPFAM" id="SSF54171">
    <property type="entry name" value="DNA-binding domain"/>
    <property type="match status" value="1"/>
</dbReference>
<protein>
    <recommendedName>
        <fullName evidence="10">AP2/ERF domain-containing protein</fullName>
    </recommendedName>
</protein>
<evidence type="ECO:0000256" key="6">
    <source>
        <dbReference type="ARBA" id="ARBA00023163"/>
    </source>
</evidence>
<feature type="compositionally biased region" description="Polar residues" evidence="9">
    <location>
        <begin position="153"/>
        <end position="163"/>
    </location>
</feature>
<dbReference type="Gene3D" id="3.30.730.10">
    <property type="entry name" value="AP2/ERF domain"/>
    <property type="match status" value="1"/>
</dbReference>
<dbReference type="AlphaFoldDB" id="A0ABD3GB09"/>
<comment type="similarity">
    <text evidence="8">Belongs to the AP2/ERF transcription factor family. ERF subfamily.</text>
</comment>
<reference evidence="11 12" key="1">
    <citation type="submission" date="2024-09" db="EMBL/GenBank/DDBJ databases">
        <title>Chromosome-scale assembly of Riccia sorocarpa.</title>
        <authorList>
            <person name="Paukszto L."/>
        </authorList>
    </citation>
    <scope>NUCLEOTIDE SEQUENCE [LARGE SCALE GENOMIC DNA]</scope>
    <source>
        <strain evidence="11">LP-2024</strain>
        <tissue evidence="11">Aerial parts of the thallus</tissue>
    </source>
</reference>
<keyword evidence="7" id="KW-0539">Nucleus</keyword>
<evidence type="ECO:0000256" key="1">
    <source>
        <dbReference type="ARBA" id="ARBA00004123"/>
    </source>
</evidence>
<dbReference type="SMART" id="SM00380">
    <property type="entry name" value="AP2"/>
    <property type="match status" value="1"/>
</dbReference>
<evidence type="ECO:0000313" key="12">
    <source>
        <dbReference type="Proteomes" id="UP001633002"/>
    </source>
</evidence>
<dbReference type="InterPro" id="IPR036955">
    <property type="entry name" value="AP2/ERF_dom_sf"/>
</dbReference>
<dbReference type="CDD" id="cd00018">
    <property type="entry name" value="AP2"/>
    <property type="match status" value="1"/>
</dbReference>
<evidence type="ECO:0000256" key="4">
    <source>
        <dbReference type="ARBA" id="ARBA00023125"/>
    </source>
</evidence>
<keyword evidence="2" id="KW-0805">Transcription regulation</keyword>
<feature type="region of interest" description="Disordered" evidence="9">
    <location>
        <begin position="242"/>
        <end position="261"/>
    </location>
</feature>
<feature type="region of interest" description="Disordered" evidence="9">
    <location>
        <begin position="320"/>
        <end position="339"/>
    </location>
</feature>
<dbReference type="InterPro" id="IPR001471">
    <property type="entry name" value="AP2/ERF_dom"/>
</dbReference>
<feature type="domain" description="AP2/ERF" evidence="10">
    <location>
        <begin position="13"/>
        <end position="73"/>
    </location>
</feature>
<feature type="region of interest" description="Disordered" evidence="9">
    <location>
        <begin position="153"/>
        <end position="177"/>
    </location>
</feature>
<evidence type="ECO:0000256" key="2">
    <source>
        <dbReference type="ARBA" id="ARBA00023015"/>
    </source>
</evidence>